<keyword evidence="4" id="KW-0067">ATP-binding</keyword>
<proteinExistence type="predicted"/>
<evidence type="ECO:0000256" key="2">
    <source>
        <dbReference type="ARBA" id="ARBA00022741"/>
    </source>
</evidence>
<evidence type="ECO:0000256" key="1">
    <source>
        <dbReference type="ARBA" id="ARBA00022679"/>
    </source>
</evidence>
<dbReference type="Gene3D" id="3.30.565.10">
    <property type="entry name" value="Histidine kinase-like ATPase, C-terminal domain"/>
    <property type="match status" value="1"/>
</dbReference>
<name>A0A645IR32_9ZZZZ</name>
<dbReference type="InterPro" id="IPR003594">
    <property type="entry name" value="HATPase_dom"/>
</dbReference>
<dbReference type="InterPro" id="IPR036890">
    <property type="entry name" value="HATPase_C_sf"/>
</dbReference>
<keyword evidence="2" id="KW-0547">Nucleotide-binding</keyword>
<dbReference type="Pfam" id="PF02518">
    <property type="entry name" value="HATPase_c"/>
    <property type="match status" value="1"/>
</dbReference>
<dbReference type="PANTHER" id="PTHR43065:SF46">
    <property type="entry name" value="C4-DICARBOXYLATE TRANSPORT SENSOR PROTEIN DCTB"/>
    <property type="match status" value="1"/>
</dbReference>
<gene>
    <name evidence="7" type="primary">rcsC_237</name>
    <name evidence="7" type="ORF">SDC9_197365</name>
</gene>
<dbReference type="AlphaFoldDB" id="A0A645IR32"/>
<evidence type="ECO:0000256" key="5">
    <source>
        <dbReference type="ARBA" id="ARBA00023012"/>
    </source>
</evidence>
<keyword evidence="3 7" id="KW-0418">Kinase</keyword>
<dbReference type="EC" id="2.7.13.3" evidence="7"/>
<keyword evidence="1 7" id="KW-0808">Transferase</keyword>
<dbReference type="InterPro" id="IPR004358">
    <property type="entry name" value="Sig_transdc_His_kin-like_C"/>
</dbReference>
<evidence type="ECO:0000259" key="6">
    <source>
        <dbReference type="PROSITE" id="PS50109"/>
    </source>
</evidence>
<organism evidence="7">
    <name type="scientific">bioreactor metagenome</name>
    <dbReference type="NCBI Taxonomy" id="1076179"/>
    <lineage>
        <taxon>unclassified sequences</taxon>
        <taxon>metagenomes</taxon>
        <taxon>ecological metagenomes</taxon>
    </lineage>
</organism>
<dbReference type="GO" id="GO:0000160">
    <property type="term" value="P:phosphorelay signal transduction system"/>
    <property type="evidence" value="ECO:0007669"/>
    <property type="project" value="UniProtKB-KW"/>
</dbReference>
<accession>A0A645IR32</accession>
<comment type="caution">
    <text evidence="7">The sequence shown here is derived from an EMBL/GenBank/DDBJ whole genome shotgun (WGS) entry which is preliminary data.</text>
</comment>
<evidence type="ECO:0000256" key="3">
    <source>
        <dbReference type="ARBA" id="ARBA00022777"/>
    </source>
</evidence>
<dbReference type="SUPFAM" id="SSF55874">
    <property type="entry name" value="ATPase domain of HSP90 chaperone/DNA topoisomerase II/histidine kinase"/>
    <property type="match status" value="1"/>
</dbReference>
<dbReference type="PRINTS" id="PR00344">
    <property type="entry name" value="BCTRLSENSOR"/>
</dbReference>
<dbReference type="GO" id="GO:0005524">
    <property type="term" value="F:ATP binding"/>
    <property type="evidence" value="ECO:0007669"/>
    <property type="project" value="UniProtKB-KW"/>
</dbReference>
<dbReference type="PANTHER" id="PTHR43065">
    <property type="entry name" value="SENSOR HISTIDINE KINASE"/>
    <property type="match status" value="1"/>
</dbReference>
<reference evidence="7" key="1">
    <citation type="submission" date="2019-08" db="EMBL/GenBank/DDBJ databases">
        <authorList>
            <person name="Kucharzyk K."/>
            <person name="Murdoch R.W."/>
            <person name="Higgins S."/>
            <person name="Loffler F."/>
        </authorList>
    </citation>
    <scope>NUCLEOTIDE SEQUENCE</scope>
</reference>
<keyword evidence="5" id="KW-0902">Two-component regulatory system</keyword>
<dbReference type="PROSITE" id="PS50109">
    <property type="entry name" value="HIS_KIN"/>
    <property type="match status" value="1"/>
</dbReference>
<sequence length="112" mass="12492">MRDITDRDKIIEVRLEEAANLPDLALRIPAPGKEFHPENFWLLTISDNGCGMDENTRKRLFEPFFTTKPVGQGTGMGLAMAYGTVTNHRGLIHVESRPGVGTTLFILLPRLS</sequence>
<protein>
    <submittedName>
        <fullName evidence="7">Sensor histidine kinase RcsC</fullName>
        <ecNumber evidence="7">2.7.13.3</ecNumber>
    </submittedName>
</protein>
<dbReference type="GO" id="GO:0004673">
    <property type="term" value="F:protein histidine kinase activity"/>
    <property type="evidence" value="ECO:0007669"/>
    <property type="project" value="UniProtKB-EC"/>
</dbReference>
<dbReference type="InterPro" id="IPR005467">
    <property type="entry name" value="His_kinase_dom"/>
</dbReference>
<evidence type="ECO:0000313" key="7">
    <source>
        <dbReference type="EMBL" id="MPN49743.1"/>
    </source>
</evidence>
<dbReference type="EMBL" id="VSSQ01113261">
    <property type="protein sequence ID" value="MPN49743.1"/>
    <property type="molecule type" value="Genomic_DNA"/>
</dbReference>
<evidence type="ECO:0000256" key="4">
    <source>
        <dbReference type="ARBA" id="ARBA00022840"/>
    </source>
</evidence>
<feature type="domain" description="Histidine kinase" evidence="6">
    <location>
        <begin position="1"/>
        <end position="112"/>
    </location>
</feature>
<dbReference type="SMART" id="SM00387">
    <property type="entry name" value="HATPase_c"/>
    <property type="match status" value="1"/>
</dbReference>